<evidence type="ECO:0000313" key="2">
    <source>
        <dbReference type="EMBL" id="MEY8039310.1"/>
    </source>
</evidence>
<protein>
    <recommendedName>
        <fullName evidence="4">ESX-1 secretion-associated protein EspA/EspE-like domain-containing protein</fullName>
    </recommendedName>
</protein>
<proteinExistence type="predicted"/>
<reference evidence="2 3" key="1">
    <citation type="submission" date="2024-08" db="EMBL/GenBank/DDBJ databases">
        <title>Genome mining of Saccharopolyspora cebuensis PGLac3 from Nigerian medicinal plant.</title>
        <authorList>
            <person name="Ezeobiora C.E."/>
            <person name="Igbokwe N.H."/>
            <person name="Amin D.H."/>
            <person name="Mendie U.E."/>
        </authorList>
    </citation>
    <scope>NUCLEOTIDE SEQUENCE [LARGE SCALE GENOMIC DNA]</scope>
    <source>
        <strain evidence="2 3">PGLac3</strain>
    </source>
</reference>
<feature type="compositionally biased region" description="Basic and acidic residues" evidence="1">
    <location>
        <begin position="70"/>
        <end position="82"/>
    </location>
</feature>
<evidence type="ECO:0000256" key="1">
    <source>
        <dbReference type="SAM" id="MobiDB-lite"/>
    </source>
</evidence>
<sequence>MSDKTGIDYWLESDMWEDTQYADWNKIDSFVEEGLLTEEERDLIQARGSAAAAGHADSPDETDGSWSKYLDLKEEYKDDPRFGDNGTAEDLPKPEGEGEGPNEDTDYVDQSGLDYPGEKPPQVGDGPKPPNYGGEEGDGQQVVVSTEAIRRFIATVGELRGMLDPAKGYVGDIDVKPGAFGAAYALRDRVMGQGKDSVGLQPTILSFLEDITVGMDHLEDDLAKVLKNYEDAEELNKANAADVEGLMVNSTARLGGSPGA</sequence>
<feature type="compositionally biased region" description="Acidic residues" evidence="1">
    <location>
        <begin position="97"/>
        <end position="107"/>
    </location>
</feature>
<accession>A0ABV4CDY9</accession>
<name>A0ABV4CDY9_9PSEU</name>
<feature type="compositionally biased region" description="Low complexity" evidence="1">
    <location>
        <begin position="46"/>
        <end position="56"/>
    </location>
</feature>
<dbReference type="EMBL" id="JBGEHV010000010">
    <property type="protein sequence ID" value="MEY8039310.1"/>
    <property type="molecule type" value="Genomic_DNA"/>
</dbReference>
<keyword evidence="3" id="KW-1185">Reference proteome</keyword>
<evidence type="ECO:0000313" key="3">
    <source>
        <dbReference type="Proteomes" id="UP001564626"/>
    </source>
</evidence>
<feature type="region of interest" description="Disordered" evidence="1">
    <location>
        <begin position="41"/>
        <end position="139"/>
    </location>
</feature>
<comment type="caution">
    <text evidence="2">The sequence shown here is derived from an EMBL/GenBank/DDBJ whole genome shotgun (WGS) entry which is preliminary data.</text>
</comment>
<evidence type="ECO:0008006" key="4">
    <source>
        <dbReference type="Google" id="ProtNLM"/>
    </source>
</evidence>
<dbReference type="RefSeq" id="WP_369774673.1">
    <property type="nucleotide sequence ID" value="NZ_JBGEHV010000010.1"/>
</dbReference>
<gene>
    <name evidence="2" type="ORF">AB8O55_07860</name>
</gene>
<dbReference type="Proteomes" id="UP001564626">
    <property type="component" value="Unassembled WGS sequence"/>
</dbReference>
<organism evidence="2 3">
    <name type="scientific">Saccharopolyspora cebuensis</name>
    <dbReference type="NCBI Taxonomy" id="418759"/>
    <lineage>
        <taxon>Bacteria</taxon>
        <taxon>Bacillati</taxon>
        <taxon>Actinomycetota</taxon>
        <taxon>Actinomycetes</taxon>
        <taxon>Pseudonocardiales</taxon>
        <taxon>Pseudonocardiaceae</taxon>
        <taxon>Saccharopolyspora</taxon>
    </lineage>
</organism>